<name>A0A2N3PP79_9PROT</name>
<keyword evidence="7" id="KW-1185">Reference proteome</keyword>
<accession>A0A2N3PP79</accession>
<evidence type="ECO:0000256" key="1">
    <source>
        <dbReference type="ARBA" id="ARBA00023015"/>
    </source>
</evidence>
<dbReference type="EMBL" id="PIUM01000036">
    <property type="protein sequence ID" value="PKU22174.1"/>
    <property type="molecule type" value="Genomic_DNA"/>
</dbReference>
<evidence type="ECO:0000313" key="7">
    <source>
        <dbReference type="Proteomes" id="UP000233293"/>
    </source>
</evidence>
<feature type="domain" description="HTH marR-type" evidence="5">
    <location>
        <begin position="78"/>
        <end position="211"/>
    </location>
</feature>
<gene>
    <name evidence="6" type="ORF">CWS72_22705</name>
</gene>
<dbReference type="Proteomes" id="UP000233293">
    <property type="component" value="Unassembled WGS sequence"/>
</dbReference>
<proteinExistence type="predicted"/>
<feature type="region of interest" description="Disordered" evidence="4">
    <location>
        <begin position="1"/>
        <end position="22"/>
    </location>
</feature>
<dbReference type="InterPro" id="IPR023187">
    <property type="entry name" value="Tscrpt_reg_MarR-type_CS"/>
</dbReference>
<dbReference type="PRINTS" id="PR00598">
    <property type="entry name" value="HTHMARR"/>
</dbReference>
<keyword evidence="3" id="KW-0804">Transcription</keyword>
<evidence type="ECO:0000256" key="3">
    <source>
        <dbReference type="ARBA" id="ARBA00023163"/>
    </source>
</evidence>
<feature type="compositionally biased region" description="Low complexity" evidence="4">
    <location>
        <begin position="1"/>
        <end position="10"/>
    </location>
</feature>
<evidence type="ECO:0000256" key="4">
    <source>
        <dbReference type="SAM" id="MobiDB-lite"/>
    </source>
</evidence>
<dbReference type="InterPro" id="IPR000835">
    <property type="entry name" value="HTH_MarR-typ"/>
</dbReference>
<dbReference type="InterPro" id="IPR036388">
    <property type="entry name" value="WH-like_DNA-bd_sf"/>
</dbReference>
<dbReference type="InterPro" id="IPR036390">
    <property type="entry name" value="WH_DNA-bd_sf"/>
</dbReference>
<evidence type="ECO:0000313" key="6">
    <source>
        <dbReference type="EMBL" id="PKU22174.1"/>
    </source>
</evidence>
<dbReference type="GO" id="GO:0003700">
    <property type="term" value="F:DNA-binding transcription factor activity"/>
    <property type="evidence" value="ECO:0007669"/>
    <property type="project" value="InterPro"/>
</dbReference>
<comment type="caution">
    <text evidence="6">The sequence shown here is derived from an EMBL/GenBank/DDBJ whole genome shotgun (WGS) entry which is preliminary data.</text>
</comment>
<sequence>MSVPTAIPEAPAEEARGGRMSAARRMRGNNLNQGKRVHPIALADPIMALERNHINRLLSIWFLIIRSGFMSADLGQMRRDFGLRTIRLGRHWRAIVDGETSCFGLTASSCRPLFHLGKLGDGVRPKDLADALDMEPSSLGELIDRLEEQGLVQRRDAPGDRRCKTLHLTESGQEMYRRIAGVVSSVGEHLTAGISDADLAACLRVFAQIERNVETLSGAGRKA</sequence>
<evidence type="ECO:0000256" key="2">
    <source>
        <dbReference type="ARBA" id="ARBA00023125"/>
    </source>
</evidence>
<evidence type="ECO:0000259" key="5">
    <source>
        <dbReference type="PROSITE" id="PS50995"/>
    </source>
</evidence>
<dbReference type="PROSITE" id="PS01117">
    <property type="entry name" value="HTH_MARR_1"/>
    <property type="match status" value="1"/>
</dbReference>
<dbReference type="PROSITE" id="PS50995">
    <property type="entry name" value="HTH_MARR_2"/>
    <property type="match status" value="1"/>
</dbReference>
<dbReference type="SMART" id="SM00347">
    <property type="entry name" value="HTH_MARR"/>
    <property type="match status" value="1"/>
</dbReference>
<dbReference type="InterPro" id="IPR039422">
    <property type="entry name" value="MarR/SlyA-like"/>
</dbReference>
<protein>
    <recommendedName>
        <fullName evidence="5">HTH marR-type domain-containing protein</fullName>
    </recommendedName>
</protein>
<keyword evidence="2" id="KW-0238">DNA-binding</keyword>
<dbReference type="Gene3D" id="1.10.10.10">
    <property type="entry name" value="Winged helix-like DNA-binding domain superfamily/Winged helix DNA-binding domain"/>
    <property type="match status" value="1"/>
</dbReference>
<dbReference type="PANTHER" id="PTHR33164:SF64">
    <property type="entry name" value="TRANSCRIPTIONAL REGULATOR SLYA"/>
    <property type="match status" value="1"/>
</dbReference>
<dbReference type="AlphaFoldDB" id="A0A2N3PP79"/>
<dbReference type="GO" id="GO:0006950">
    <property type="term" value="P:response to stress"/>
    <property type="evidence" value="ECO:0007669"/>
    <property type="project" value="TreeGrafter"/>
</dbReference>
<dbReference type="SUPFAM" id="SSF46785">
    <property type="entry name" value="Winged helix' DNA-binding domain"/>
    <property type="match status" value="1"/>
</dbReference>
<dbReference type="GO" id="GO:0003677">
    <property type="term" value="F:DNA binding"/>
    <property type="evidence" value="ECO:0007669"/>
    <property type="project" value="UniProtKB-KW"/>
</dbReference>
<reference evidence="7" key="1">
    <citation type="submission" date="2017-12" db="EMBL/GenBank/DDBJ databases">
        <title>Draft genome sequence of Telmatospirillum siberiense 26-4b1T, an acidotolerant peatland alphaproteobacterium potentially involved in sulfur cycling.</title>
        <authorList>
            <person name="Hausmann B."/>
            <person name="Pjevac P."/>
            <person name="Schreck K."/>
            <person name="Herbold C.W."/>
            <person name="Daims H."/>
            <person name="Wagner M."/>
            <person name="Pester M."/>
            <person name="Loy A."/>
        </authorList>
    </citation>
    <scope>NUCLEOTIDE SEQUENCE [LARGE SCALE GENOMIC DNA]</scope>
    <source>
        <strain evidence="7">26-4b1</strain>
    </source>
</reference>
<dbReference type="PANTHER" id="PTHR33164">
    <property type="entry name" value="TRANSCRIPTIONAL REGULATOR, MARR FAMILY"/>
    <property type="match status" value="1"/>
</dbReference>
<organism evidence="6 7">
    <name type="scientific">Telmatospirillum siberiense</name>
    <dbReference type="NCBI Taxonomy" id="382514"/>
    <lineage>
        <taxon>Bacteria</taxon>
        <taxon>Pseudomonadati</taxon>
        <taxon>Pseudomonadota</taxon>
        <taxon>Alphaproteobacteria</taxon>
        <taxon>Rhodospirillales</taxon>
        <taxon>Rhodospirillaceae</taxon>
        <taxon>Telmatospirillum</taxon>
    </lineage>
</organism>
<dbReference type="Pfam" id="PF12802">
    <property type="entry name" value="MarR_2"/>
    <property type="match status" value="1"/>
</dbReference>
<keyword evidence="1" id="KW-0805">Transcription regulation</keyword>